<dbReference type="AlphaFoldDB" id="A0A8D8F2U3"/>
<reference evidence="2" key="1">
    <citation type="submission" date="2021-05" db="EMBL/GenBank/DDBJ databases">
        <authorList>
            <person name="Alioto T."/>
            <person name="Alioto T."/>
            <person name="Gomez Garrido J."/>
        </authorList>
    </citation>
    <scope>NUCLEOTIDE SEQUENCE</scope>
</reference>
<dbReference type="EMBL" id="HBUE01030629">
    <property type="protein sequence ID" value="CAG6456316.1"/>
    <property type="molecule type" value="Transcribed_RNA"/>
</dbReference>
<feature type="region of interest" description="Disordered" evidence="1">
    <location>
        <begin position="1"/>
        <end position="58"/>
    </location>
</feature>
<evidence type="ECO:0000256" key="1">
    <source>
        <dbReference type="SAM" id="MobiDB-lite"/>
    </source>
</evidence>
<feature type="compositionally biased region" description="Polar residues" evidence="1">
    <location>
        <begin position="1"/>
        <end position="10"/>
    </location>
</feature>
<evidence type="ECO:0000313" key="2">
    <source>
        <dbReference type="EMBL" id="CAG6456311.1"/>
    </source>
</evidence>
<dbReference type="EMBL" id="HBUE01030627">
    <property type="protein sequence ID" value="CAG6456311.1"/>
    <property type="molecule type" value="Transcribed_RNA"/>
</dbReference>
<sequence length="129" mass="14492">MQKRNGSLTTRNRKRGIARLSSLRNQMMKTTRRQFTLKRNSSRKTNQKKSPIQINPAKRATFVQFVAKLQPPWSSTCEFTPTPVPSPVTNAPRLTSPETSSKSTWNRSTSGRVHTPAKSASNPSPSERP</sequence>
<protein>
    <submittedName>
        <fullName evidence="2">(northern house mosquito) hypothetical protein</fullName>
    </submittedName>
</protein>
<organism evidence="2">
    <name type="scientific">Culex pipiens</name>
    <name type="common">House mosquito</name>
    <dbReference type="NCBI Taxonomy" id="7175"/>
    <lineage>
        <taxon>Eukaryota</taxon>
        <taxon>Metazoa</taxon>
        <taxon>Ecdysozoa</taxon>
        <taxon>Arthropoda</taxon>
        <taxon>Hexapoda</taxon>
        <taxon>Insecta</taxon>
        <taxon>Pterygota</taxon>
        <taxon>Neoptera</taxon>
        <taxon>Endopterygota</taxon>
        <taxon>Diptera</taxon>
        <taxon>Nematocera</taxon>
        <taxon>Culicoidea</taxon>
        <taxon>Culicidae</taxon>
        <taxon>Culicinae</taxon>
        <taxon>Culicini</taxon>
        <taxon>Culex</taxon>
        <taxon>Culex</taxon>
    </lineage>
</organism>
<feature type="compositionally biased region" description="Polar residues" evidence="1">
    <location>
        <begin position="87"/>
        <end position="129"/>
    </location>
</feature>
<feature type="compositionally biased region" description="Basic residues" evidence="1">
    <location>
        <begin position="30"/>
        <end position="47"/>
    </location>
</feature>
<proteinExistence type="predicted"/>
<feature type="region of interest" description="Disordered" evidence="1">
    <location>
        <begin position="73"/>
        <end position="129"/>
    </location>
</feature>
<name>A0A8D8F2U3_CULPI</name>
<accession>A0A8D8F2U3</accession>